<dbReference type="EMBL" id="CP003659">
    <property type="protein sequence ID" value="AFZ60425.1"/>
    <property type="molecule type" value="Genomic_DNA"/>
</dbReference>
<feature type="transmembrane region" description="Helical" evidence="1">
    <location>
        <begin position="57"/>
        <end position="77"/>
    </location>
</feature>
<sequence>MKLLNSTQLTIEIPSEKTLKSQARGGVESAVFFFIVCLPIYLFLFFVSISAHDPGMASIMLIFMILHIGVFLVPYLIEPIINNRILFHVVHFIVMLPIYLIMFFGLISYTYPLLAFIPLILMILHLGIRVVGAIQKFLEPFFFIEKIFKVYEHTKEAQFFIKNNRWYLALFHGNGIEIYDVLKGNIVIQQEEDFTLEDYEKFTLKYYDKFIMTYSRIVDNKDKDRKFLIKVWDVNKLVLECITDRMNRFFFTKNKKYFICCMISSQVYEDQEGPIYYSIKIYELKSGQVIYDNFLSIKYSKFEFTDEDLKSKIKDILKSYKEVSELDKLCELDEPENTPLPYPIAIIFPSCKKKYNGDIEYDMKKVRQDKFTEKATCIRVKIPLKELK</sequence>
<dbReference type="RefSeq" id="WP_015217041.1">
    <property type="nucleotide sequence ID" value="NC_019771.1"/>
</dbReference>
<feature type="transmembrane region" description="Helical" evidence="1">
    <location>
        <begin position="113"/>
        <end position="132"/>
    </location>
</feature>
<dbReference type="Proteomes" id="UP000010474">
    <property type="component" value="Chromosome"/>
</dbReference>
<dbReference type="KEGG" id="acy:Anacy_5089"/>
<dbReference type="HOGENOM" id="CLU_711050_0_0_3"/>
<keyword evidence="1" id="KW-0812">Transmembrane</keyword>
<feature type="transmembrane region" description="Helical" evidence="1">
    <location>
        <begin position="89"/>
        <end position="107"/>
    </location>
</feature>
<keyword evidence="3" id="KW-1185">Reference proteome</keyword>
<dbReference type="PATRIC" id="fig|272123.3.peg.5522"/>
<dbReference type="AlphaFoldDB" id="K9ZPZ9"/>
<keyword evidence="1" id="KW-0472">Membrane</keyword>
<proteinExistence type="predicted"/>
<feature type="transmembrane region" description="Helical" evidence="1">
    <location>
        <begin position="30"/>
        <end position="51"/>
    </location>
</feature>
<accession>K9ZPZ9</accession>
<reference evidence="3" key="1">
    <citation type="journal article" date="2013" name="Proc. Natl. Acad. Sci. U.S.A.">
        <title>Improving the coverage of the cyanobacterial phylum using diversity-driven genome sequencing.</title>
        <authorList>
            <person name="Shih P.M."/>
            <person name="Wu D."/>
            <person name="Latifi A."/>
            <person name="Axen S.D."/>
            <person name="Fewer D.P."/>
            <person name="Talla E."/>
            <person name="Calteau A."/>
            <person name="Cai F."/>
            <person name="Tandeau de Marsac N."/>
            <person name="Rippka R."/>
            <person name="Herdman M."/>
            <person name="Sivonen K."/>
            <person name="Coursin T."/>
            <person name="Laurent T."/>
            <person name="Goodwin L."/>
            <person name="Nolan M."/>
            <person name="Davenport K.W."/>
            <person name="Han C.S."/>
            <person name="Rubin E.M."/>
            <person name="Eisen J.A."/>
            <person name="Woyke T."/>
            <person name="Gugger M."/>
            <person name="Kerfeld C.A."/>
        </authorList>
    </citation>
    <scope>NUCLEOTIDE SEQUENCE [LARGE SCALE GENOMIC DNA]</scope>
    <source>
        <strain evidence="3">ATCC 27899 / PCC 7122</strain>
    </source>
</reference>
<evidence type="ECO:0000256" key="1">
    <source>
        <dbReference type="SAM" id="Phobius"/>
    </source>
</evidence>
<protein>
    <submittedName>
        <fullName evidence="2">Uncharacterized protein</fullName>
    </submittedName>
</protein>
<evidence type="ECO:0000313" key="2">
    <source>
        <dbReference type="EMBL" id="AFZ60425.1"/>
    </source>
</evidence>
<gene>
    <name evidence="2" type="ordered locus">Anacy_5089</name>
</gene>
<organism evidence="2 3">
    <name type="scientific">Anabaena cylindrica (strain ATCC 27899 / PCC 7122)</name>
    <dbReference type="NCBI Taxonomy" id="272123"/>
    <lineage>
        <taxon>Bacteria</taxon>
        <taxon>Bacillati</taxon>
        <taxon>Cyanobacteriota</taxon>
        <taxon>Cyanophyceae</taxon>
        <taxon>Nostocales</taxon>
        <taxon>Nostocaceae</taxon>
        <taxon>Anabaena</taxon>
    </lineage>
</organism>
<name>K9ZPZ9_ANACC</name>
<evidence type="ECO:0000313" key="3">
    <source>
        <dbReference type="Proteomes" id="UP000010474"/>
    </source>
</evidence>
<keyword evidence="1" id="KW-1133">Transmembrane helix</keyword>